<keyword evidence="3" id="KW-1185">Reference proteome</keyword>
<evidence type="ECO:0000313" key="3">
    <source>
        <dbReference type="Proteomes" id="UP000325255"/>
    </source>
</evidence>
<name>A0A5M6IZN7_9PROT</name>
<dbReference type="InterPro" id="IPR001845">
    <property type="entry name" value="HTH_ArsR_DNA-bd_dom"/>
</dbReference>
<dbReference type="RefSeq" id="WP_150040072.1">
    <property type="nucleotide sequence ID" value="NZ_OW485601.1"/>
</dbReference>
<dbReference type="AlphaFoldDB" id="A0A5M6IZN7"/>
<dbReference type="InterPro" id="IPR011991">
    <property type="entry name" value="ArsR-like_HTH"/>
</dbReference>
<dbReference type="SMART" id="SM00418">
    <property type="entry name" value="HTH_ARSR"/>
    <property type="match status" value="1"/>
</dbReference>
<sequence length="101" mass="11115">MRPFLHPKREEITLSGVLHALADPVRRAMFRRLAAHGPDSCIACAPPALPKSTLSHHVRVLREAGLVRSEKRSTEVSNTARLDDIEARFPGLIAVILGCKD</sequence>
<dbReference type="EMBL" id="VWPK01000009">
    <property type="protein sequence ID" value="KAA5612845.1"/>
    <property type="molecule type" value="Genomic_DNA"/>
</dbReference>
<proteinExistence type="predicted"/>
<dbReference type="CDD" id="cd00090">
    <property type="entry name" value="HTH_ARSR"/>
    <property type="match status" value="1"/>
</dbReference>
<comment type="caution">
    <text evidence="2">The sequence shown here is derived from an EMBL/GenBank/DDBJ whole genome shotgun (WGS) entry which is preliminary data.</text>
</comment>
<dbReference type="Gene3D" id="1.10.10.10">
    <property type="entry name" value="Winged helix-like DNA-binding domain superfamily/Winged helix DNA-binding domain"/>
    <property type="match status" value="1"/>
</dbReference>
<dbReference type="Pfam" id="PF12840">
    <property type="entry name" value="HTH_20"/>
    <property type="match status" value="1"/>
</dbReference>
<protein>
    <submittedName>
        <fullName evidence="2">Helix-turn-helix transcriptional regulator</fullName>
    </submittedName>
</protein>
<dbReference type="SUPFAM" id="SSF46785">
    <property type="entry name" value="Winged helix' DNA-binding domain"/>
    <property type="match status" value="1"/>
</dbReference>
<dbReference type="InterPro" id="IPR036390">
    <property type="entry name" value="WH_DNA-bd_sf"/>
</dbReference>
<accession>A0A5M6IZN7</accession>
<organism evidence="2 3">
    <name type="scientific">Rhodovastum atsumiense</name>
    <dbReference type="NCBI Taxonomy" id="504468"/>
    <lineage>
        <taxon>Bacteria</taxon>
        <taxon>Pseudomonadati</taxon>
        <taxon>Pseudomonadota</taxon>
        <taxon>Alphaproteobacteria</taxon>
        <taxon>Acetobacterales</taxon>
        <taxon>Acetobacteraceae</taxon>
        <taxon>Rhodovastum</taxon>
    </lineage>
</organism>
<dbReference type="OrthoDB" id="7192471at2"/>
<dbReference type="GO" id="GO:0003700">
    <property type="term" value="F:DNA-binding transcription factor activity"/>
    <property type="evidence" value="ECO:0007669"/>
    <property type="project" value="InterPro"/>
</dbReference>
<gene>
    <name evidence="2" type="ORF">F1189_07305</name>
</gene>
<dbReference type="PROSITE" id="PS50987">
    <property type="entry name" value="HTH_ARSR_2"/>
    <property type="match status" value="1"/>
</dbReference>
<dbReference type="InterPro" id="IPR036388">
    <property type="entry name" value="WH-like_DNA-bd_sf"/>
</dbReference>
<evidence type="ECO:0000259" key="1">
    <source>
        <dbReference type="PROSITE" id="PS50987"/>
    </source>
</evidence>
<dbReference type="Proteomes" id="UP000325255">
    <property type="component" value="Unassembled WGS sequence"/>
</dbReference>
<dbReference type="PRINTS" id="PR00778">
    <property type="entry name" value="HTHARSR"/>
</dbReference>
<reference evidence="2 3" key="1">
    <citation type="submission" date="2019-09" db="EMBL/GenBank/DDBJ databases">
        <title>Genome sequence of Rhodovastum atsumiense, a diverse member of the Acetobacteraceae family of non-sulfur purple photosynthetic bacteria.</title>
        <authorList>
            <person name="Meyer T."/>
            <person name="Kyndt J."/>
        </authorList>
    </citation>
    <scope>NUCLEOTIDE SEQUENCE [LARGE SCALE GENOMIC DNA]</scope>
    <source>
        <strain evidence="2 3">DSM 21279</strain>
    </source>
</reference>
<evidence type="ECO:0000313" key="2">
    <source>
        <dbReference type="EMBL" id="KAA5612845.1"/>
    </source>
</evidence>
<feature type="domain" description="HTH arsR-type" evidence="1">
    <location>
        <begin position="6"/>
        <end position="100"/>
    </location>
</feature>